<name>B3TBK4_9ARCH</name>
<keyword evidence="1" id="KW-1133">Transmembrane helix</keyword>
<sequence length="175" mass="20267">MRFSVFLWRSYELIIISYNAPSLLHLSILNSFSMSSVWLSISAMVASMYFLTSSILSDSLAILFTITIGNVQFLDVFCIFEYQENKQFFRFLGTGSKALLFRDGAVRPLRKDNILHWIPQKSCGSRINIVLDKSDRHANFGYFFILSKTEYVFMTHNLYFSNFLFALVNFGAEPR</sequence>
<dbReference type="AlphaFoldDB" id="B3TBK4"/>
<evidence type="ECO:0000313" key="2">
    <source>
        <dbReference type="EMBL" id="ABZ09963.1"/>
    </source>
</evidence>
<feature type="transmembrane region" description="Helical" evidence="1">
    <location>
        <begin position="62"/>
        <end position="80"/>
    </location>
</feature>
<evidence type="ECO:0000256" key="1">
    <source>
        <dbReference type="SAM" id="Phobius"/>
    </source>
</evidence>
<protein>
    <submittedName>
        <fullName evidence="2">Uncharacterized protein</fullName>
    </submittedName>
</protein>
<keyword evidence="1" id="KW-0472">Membrane</keyword>
<feature type="transmembrane region" description="Helical" evidence="1">
    <location>
        <begin position="36"/>
        <end position="56"/>
    </location>
</feature>
<dbReference type="EMBL" id="EU016662">
    <property type="protein sequence ID" value="ABZ09963.1"/>
    <property type="molecule type" value="Genomic_DNA"/>
</dbReference>
<organism evidence="2">
    <name type="scientific">uncultured marine crenarchaeote HF4000_APKG9P22</name>
    <dbReference type="NCBI Taxonomy" id="455609"/>
    <lineage>
        <taxon>Archaea</taxon>
        <taxon>Nitrososphaerota</taxon>
        <taxon>Nitrososphaeria</taxon>
        <taxon>Nitrosopumilales</taxon>
        <taxon>environmental samples</taxon>
    </lineage>
</organism>
<keyword evidence="1" id="KW-0812">Transmembrane</keyword>
<reference evidence="2" key="1">
    <citation type="journal article" date="2008" name="ISME J.">
        <title>Genomic patterns of recombination, clonal divergence and environment in marine microbial populations.</title>
        <authorList>
            <person name="Konstantinidis K.T."/>
            <person name="Delong E.F."/>
        </authorList>
    </citation>
    <scope>NUCLEOTIDE SEQUENCE</scope>
</reference>
<gene>
    <name evidence="2" type="ORF">ALOHA_HF4000APKG9P22ctg2g14</name>
</gene>
<accession>B3TBK4</accession>
<proteinExistence type="predicted"/>